<sequence>MLVGRLLGLGGRSDRHEQQAAEENGQAGGGQKETGTSPGPVPVSIRARGGGSGQELVSGQQEGVAAIEYAGTLSCFVQWQGRGALPSRPGWEGRLERVASRRGRHPPVPWE</sequence>
<evidence type="ECO:0000313" key="3">
    <source>
        <dbReference type="Proteomes" id="UP000325797"/>
    </source>
</evidence>
<name>A0A5J6N3K2_9PROT</name>
<evidence type="ECO:0000256" key="1">
    <source>
        <dbReference type="SAM" id="MobiDB-lite"/>
    </source>
</evidence>
<organism evidence="2 3">
    <name type="scientific">Hypericibacter adhaerens</name>
    <dbReference type="NCBI Taxonomy" id="2602016"/>
    <lineage>
        <taxon>Bacteria</taxon>
        <taxon>Pseudomonadati</taxon>
        <taxon>Pseudomonadota</taxon>
        <taxon>Alphaproteobacteria</taxon>
        <taxon>Rhodospirillales</taxon>
        <taxon>Dongiaceae</taxon>
        <taxon>Hypericibacter</taxon>
    </lineage>
</organism>
<dbReference type="KEGG" id="hadh:FRZ61_33610"/>
<protein>
    <submittedName>
        <fullName evidence="2">Uncharacterized protein</fullName>
    </submittedName>
</protein>
<keyword evidence="3" id="KW-1185">Reference proteome</keyword>
<proteinExistence type="predicted"/>
<feature type="region of interest" description="Disordered" evidence="1">
    <location>
        <begin position="1"/>
        <end position="59"/>
    </location>
</feature>
<feature type="region of interest" description="Disordered" evidence="1">
    <location>
        <begin position="86"/>
        <end position="111"/>
    </location>
</feature>
<gene>
    <name evidence="2" type="ORF">FRZ61_33610</name>
</gene>
<reference evidence="2 3" key="1">
    <citation type="submission" date="2019-08" db="EMBL/GenBank/DDBJ databases">
        <title>Hyperibacter terrae gen. nov., sp. nov. and Hyperibacter viscosus sp. nov., two new members in the family Rhodospirillaceae isolated from the rhizosphere of Hypericum perforatum.</title>
        <authorList>
            <person name="Noviana Z."/>
        </authorList>
    </citation>
    <scope>NUCLEOTIDE SEQUENCE [LARGE SCALE GENOMIC DNA]</scope>
    <source>
        <strain evidence="2 3">R5959</strain>
    </source>
</reference>
<accession>A0A5J6N3K2</accession>
<dbReference type="EMBL" id="CP042582">
    <property type="protein sequence ID" value="QEX23423.1"/>
    <property type="molecule type" value="Genomic_DNA"/>
</dbReference>
<dbReference type="Proteomes" id="UP000325797">
    <property type="component" value="Chromosome"/>
</dbReference>
<evidence type="ECO:0000313" key="2">
    <source>
        <dbReference type="EMBL" id="QEX23423.1"/>
    </source>
</evidence>
<dbReference type="AlphaFoldDB" id="A0A5J6N3K2"/>